<proteinExistence type="inferred from homology"/>
<dbReference type="InterPro" id="IPR033644">
    <property type="entry name" value="Ferrochelatase_C"/>
</dbReference>
<dbReference type="GO" id="GO:0006783">
    <property type="term" value="P:heme biosynthetic process"/>
    <property type="evidence" value="ECO:0007669"/>
    <property type="project" value="UniProtKB-UniRule"/>
</dbReference>
<feature type="binding site" evidence="7">
    <location>
        <position position="285"/>
    </location>
    <ligand>
        <name>Fe(2+)</name>
        <dbReference type="ChEBI" id="CHEBI:29033"/>
    </ligand>
</feature>
<comment type="pathway">
    <text evidence="7">Porphyrin-containing compound metabolism; protoheme biosynthesis; protoheme from protoporphyrin-IX: step 1/1.</text>
</comment>
<sequence length="330" mass="38007">MLINLGTPKSPYPKDVYAYLKQFLNDPRVIDLPHFIRYFLVNWIILPFRYKKSSLAYQKIWTENGSPLLINSQDLVISLSQELGNQYQVVLGMRYGNPSIKEGLEHLKECNKIIVIPLFPQYSSAATGSAIEELLRTIGSQLNIPEIHIKKDFYCDPDFINAYTNLIKPYVHNKQIEKVIFSYHGVPVRQLEKGICNITCSKINDCPSMQVDNLSCYRAQCYETSRLIAGSLNLDRSQYEVSFQSRLGKTPWIQPYTDITLIELRKKNINSIAIVCPSFVADCLETLEEINIKAKEQWSSLGGNEFLFIPSLNNDILWVKSLKQMIYRMM</sequence>
<evidence type="ECO:0000256" key="8">
    <source>
        <dbReference type="RuleBase" id="RU004185"/>
    </source>
</evidence>
<comment type="function">
    <text evidence="7">Catalyzes the ferrous insertion into protoporphyrin IX.</text>
</comment>
<dbReference type="EC" id="4.98.1.1" evidence="7"/>
<comment type="subcellular location">
    <subcellularLocation>
        <location evidence="7">Cytoplasm</location>
    </subcellularLocation>
</comment>
<dbReference type="GO" id="GO:0005737">
    <property type="term" value="C:cytoplasm"/>
    <property type="evidence" value="ECO:0007669"/>
    <property type="project" value="UniProtKB-SubCell"/>
</dbReference>
<dbReference type="CDD" id="cd00419">
    <property type="entry name" value="Ferrochelatase_C"/>
    <property type="match status" value="1"/>
</dbReference>
<organism evidence="9 10">
    <name type="scientific">Legionella anisa</name>
    <dbReference type="NCBI Taxonomy" id="28082"/>
    <lineage>
        <taxon>Bacteria</taxon>
        <taxon>Pseudomonadati</taxon>
        <taxon>Pseudomonadota</taxon>
        <taxon>Gammaproteobacteria</taxon>
        <taxon>Legionellales</taxon>
        <taxon>Legionellaceae</taxon>
        <taxon>Legionella</taxon>
    </lineage>
</organism>
<keyword evidence="3 7" id="KW-0350">Heme biosynthesis</keyword>
<evidence type="ECO:0000256" key="6">
    <source>
        <dbReference type="ARBA" id="ARBA00024536"/>
    </source>
</evidence>
<dbReference type="Pfam" id="PF00762">
    <property type="entry name" value="Ferrochelatase"/>
    <property type="match status" value="1"/>
</dbReference>
<gene>
    <name evidence="7" type="primary">hemH</name>
    <name evidence="9" type="ORF">A6J39_002525</name>
</gene>
<keyword evidence="5 7" id="KW-0627">Porphyrin biosynthesis</keyword>
<evidence type="ECO:0000256" key="3">
    <source>
        <dbReference type="ARBA" id="ARBA00023133"/>
    </source>
</evidence>
<keyword evidence="2 7" id="KW-0408">Iron</keyword>
<name>A0AAX0WYW6_9GAMM</name>
<protein>
    <recommendedName>
        <fullName evidence="7">Ferrochelatase</fullName>
        <ecNumber evidence="7">4.98.1.1</ecNumber>
    </recommendedName>
    <alternativeName>
        <fullName evidence="7">Heme synthase</fullName>
    </alternativeName>
    <alternativeName>
        <fullName evidence="7">Protoheme ferro-lyase</fullName>
    </alternativeName>
</protein>
<feature type="binding site" evidence="7">
    <location>
        <position position="184"/>
    </location>
    <ligand>
        <name>Fe(2+)</name>
        <dbReference type="ChEBI" id="CHEBI:29033"/>
    </ligand>
</feature>
<dbReference type="PANTHER" id="PTHR11108">
    <property type="entry name" value="FERROCHELATASE"/>
    <property type="match status" value="1"/>
</dbReference>
<dbReference type="InterPro" id="IPR033659">
    <property type="entry name" value="Ferrochelatase_N"/>
</dbReference>
<dbReference type="SUPFAM" id="SSF53800">
    <property type="entry name" value="Chelatase"/>
    <property type="match status" value="1"/>
</dbReference>
<dbReference type="NCBIfam" id="TIGR00109">
    <property type="entry name" value="hemH"/>
    <property type="match status" value="1"/>
</dbReference>
<keyword evidence="7" id="KW-0963">Cytoplasm</keyword>
<evidence type="ECO:0000313" key="10">
    <source>
        <dbReference type="Proteomes" id="UP000192511"/>
    </source>
</evidence>
<dbReference type="GO" id="GO:0046872">
    <property type="term" value="F:metal ion binding"/>
    <property type="evidence" value="ECO:0007669"/>
    <property type="project" value="UniProtKB-KW"/>
</dbReference>
<keyword evidence="10" id="KW-1185">Reference proteome</keyword>
<dbReference type="HAMAP" id="MF_00323">
    <property type="entry name" value="Ferrochelatase"/>
    <property type="match status" value="1"/>
</dbReference>
<evidence type="ECO:0000256" key="5">
    <source>
        <dbReference type="ARBA" id="ARBA00023244"/>
    </source>
</evidence>
<dbReference type="GO" id="GO:0004325">
    <property type="term" value="F:ferrochelatase activity"/>
    <property type="evidence" value="ECO:0007669"/>
    <property type="project" value="UniProtKB-UniRule"/>
</dbReference>
<dbReference type="Proteomes" id="UP000192511">
    <property type="component" value="Unassembled WGS sequence"/>
</dbReference>
<comment type="catalytic activity">
    <reaction evidence="7">
        <text>heme b + 2 H(+) = protoporphyrin IX + Fe(2+)</text>
        <dbReference type="Rhea" id="RHEA:22584"/>
        <dbReference type="ChEBI" id="CHEBI:15378"/>
        <dbReference type="ChEBI" id="CHEBI:29033"/>
        <dbReference type="ChEBI" id="CHEBI:57306"/>
        <dbReference type="ChEBI" id="CHEBI:60344"/>
        <dbReference type="EC" id="4.98.1.1"/>
    </reaction>
</comment>
<evidence type="ECO:0000256" key="4">
    <source>
        <dbReference type="ARBA" id="ARBA00023239"/>
    </source>
</evidence>
<evidence type="ECO:0000313" key="9">
    <source>
        <dbReference type="EMBL" id="PNL63405.1"/>
    </source>
</evidence>
<reference evidence="9" key="1">
    <citation type="submission" date="2017-12" db="EMBL/GenBank/DDBJ databases">
        <title>FDA dAtabase for Regulatory Grade micrObial Sequences (FDA-ARGOS): Supporting development and validation of Infectious Disease Dx tests.</title>
        <authorList>
            <person name="Kerrigan L."/>
            <person name="Tallon L.J."/>
            <person name="Sadzewicz L."/>
            <person name="Sengamalay N."/>
            <person name="Ott S."/>
            <person name="Godinez A."/>
            <person name="Nagaraj S."/>
            <person name="Vavikolanu K."/>
            <person name="Vyas G."/>
            <person name="Nadendla S."/>
            <person name="Aluvathingal J."/>
            <person name="Sichtig H."/>
        </authorList>
    </citation>
    <scope>NUCLEOTIDE SEQUENCE [LARGE SCALE GENOMIC DNA]</scope>
    <source>
        <strain evidence="9">FDAARGOS_200</strain>
    </source>
</reference>
<dbReference type="AlphaFoldDB" id="A0AAX0WYW6"/>
<comment type="catalytic activity">
    <reaction evidence="6">
        <text>Fe-coproporphyrin III + 2 H(+) = coproporphyrin III + Fe(2+)</text>
        <dbReference type="Rhea" id="RHEA:49572"/>
        <dbReference type="ChEBI" id="CHEBI:15378"/>
        <dbReference type="ChEBI" id="CHEBI:29033"/>
        <dbReference type="ChEBI" id="CHEBI:68438"/>
        <dbReference type="ChEBI" id="CHEBI:131725"/>
        <dbReference type="EC" id="4.99.1.9"/>
    </reaction>
    <physiologicalReaction direction="right-to-left" evidence="6">
        <dbReference type="Rhea" id="RHEA:49574"/>
    </physiologicalReaction>
</comment>
<keyword evidence="4 7" id="KW-0456">Lyase</keyword>
<evidence type="ECO:0000256" key="2">
    <source>
        <dbReference type="ARBA" id="ARBA00023004"/>
    </source>
</evidence>
<dbReference type="PANTHER" id="PTHR11108:SF1">
    <property type="entry name" value="FERROCHELATASE, MITOCHONDRIAL"/>
    <property type="match status" value="1"/>
</dbReference>
<comment type="caution">
    <text evidence="9">The sequence shown here is derived from an EMBL/GenBank/DDBJ whole genome shotgun (WGS) entry which is preliminary data.</text>
</comment>
<dbReference type="InterPro" id="IPR001015">
    <property type="entry name" value="Ferrochelatase"/>
</dbReference>
<evidence type="ECO:0000256" key="7">
    <source>
        <dbReference type="HAMAP-Rule" id="MF_00323"/>
    </source>
</evidence>
<keyword evidence="7" id="KW-0479">Metal-binding</keyword>
<comment type="similarity">
    <text evidence="1 7 8">Belongs to the ferrochelatase family.</text>
</comment>
<evidence type="ECO:0000256" key="1">
    <source>
        <dbReference type="ARBA" id="ARBA00007718"/>
    </source>
</evidence>
<dbReference type="Gene3D" id="3.40.50.1400">
    <property type="match status" value="2"/>
</dbReference>
<dbReference type="CDD" id="cd03411">
    <property type="entry name" value="Ferrochelatase_N"/>
    <property type="match status" value="1"/>
</dbReference>
<dbReference type="EMBL" id="NBTX02000004">
    <property type="protein sequence ID" value="PNL63405.1"/>
    <property type="molecule type" value="Genomic_DNA"/>
</dbReference>
<accession>A0AAX0WYW6</accession>